<proteinExistence type="predicted"/>
<keyword evidence="5" id="KW-1185">Reference proteome</keyword>
<reference evidence="4 5" key="1">
    <citation type="submission" date="2023-07" db="EMBL/GenBank/DDBJ databases">
        <title>Protaetiibacter sp. nov WY-16 isolated from soil.</title>
        <authorList>
            <person name="Liu B."/>
            <person name="Wan Y."/>
        </authorList>
    </citation>
    <scope>NUCLEOTIDE SEQUENCE [LARGE SCALE GENOMIC DNA]</scope>
    <source>
        <strain evidence="4 5">WY-16</strain>
    </source>
</reference>
<protein>
    <submittedName>
        <fullName evidence="4">D-isomer specific 2-hydroxyacid dehydrogenase family protein</fullName>
    </submittedName>
</protein>
<keyword evidence="2" id="KW-0520">NAD</keyword>
<dbReference type="InterPro" id="IPR006140">
    <property type="entry name" value="D-isomer_DH_NAD-bd"/>
</dbReference>
<evidence type="ECO:0000259" key="3">
    <source>
        <dbReference type="Pfam" id="PF02826"/>
    </source>
</evidence>
<dbReference type="Gene3D" id="3.40.50.720">
    <property type="entry name" value="NAD(P)-binding Rossmann-like Domain"/>
    <property type="match status" value="2"/>
</dbReference>
<feature type="domain" description="D-isomer specific 2-hydroxyacid dehydrogenase NAD-binding" evidence="3">
    <location>
        <begin position="133"/>
        <end position="297"/>
    </location>
</feature>
<dbReference type="PANTHER" id="PTHR10996">
    <property type="entry name" value="2-HYDROXYACID DEHYDROGENASE-RELATED"/>
    <property type="match status" value="1"/>
</dbReference>
<accession>A0ABT9BM93</accession>
<sequence length="334" mass="35003">MTSRQPGEHKDPLAAAASPLPAELRPHAGPIAILPEPTAAIESAVRDAGGTVAPLGDDTKAVVWLSGPSATLRGVLAEHPGVEWVQLPLAGVESHAGLFSDYADKTYPLWTSAKGAYSEPVAEHALALTLGMLRQLPDKARSASWQVPRQGLSLYGMRVAIVGAGGIAVELIRLLEPFETHITIVRRSPGDVPGADRTVTSDRLAEVLAESDVVVLAAATTDESRKMIGAEELAAMKPTAVLVNIARGALIDSDALLASLDSGHLWGVGLDVTDPEPLPDGHPLWNHPRCVVTSHSADTDEQVEPLLAARVRHNVAALLGGGDFIGIVDPGARY</sequence>
<dbReference type="SUPFAM" id="SSF51735">
    <property type="entry name" value="NAD(P)-binding Rossmann-fold domains"/>
    <property type="match status" value="1"/>
</dbReference>
<evidence type="ECO:0000256" key="2">
    <source>
        <dbReference type="ARBA" id="ARBA00023027"/>
    </source>
</evidence>
<dbReference type="Pfam" id="PF02826">
    <property type="entry name" value="2-Hacid_dh_C"/>
    <property type="match status" value="1"/>
</dbReference>
<gene>
    <name evidence="4" type="ORF">Q5716_07970</name>
</gene>
<comment type="caution">
    <text evidence="4">The sequence shown here is derived from an EMBL/GenBank/DDBJ whole genome shotgun (WGS) entry which is preliminary data.</text>
</comment>
<dbReference type="PROSITE" id="PS00671">
    <property type="entry name" value="D_2_HYDROXYACID_DH_3"/>
    <property type="match status" value="1"/>
</dbReference>
<dbReference type="InterPro" id="IPR050223">
    <property type="entry name" value="D-isomer_2-hydroxyacid_DH"/>
</dbReference>
<keyword evidence="1" id="KW-0560">Oxidoreductase</keyword>
<evidence type="ECO:0000313" key="5">
    <source>
        <dbReference type="Proteomes" id="UP001241072"/>
    </source>
</evidence>
<dbReference type="InterPro" id="IPR036291">
    <property type="entry name" value="NAD(P)-bd_dom_sf"/>
</dbReference>
<evidence type="ECO:0000256" key="1">
    <source>
        <dbReference type="ARBA" id="ARBA00023002"/>
    </source>
</evidence>
<name>A0ABT9BM93_9MICO</name>
<dbReference type="RefSeq" id="WP_305002539.1">
    <property type="nucleotide sequence ID" value="NZ_JAUQUB010000001.1"/>
</dbReference>
<evidence type="ECO:0000313" key="4">
    <source>
        <dbReference type="EMBL" id="MDO7882156.1"/>
    </source>
</evidence>
<dbReference type="CDD" id="cd12159">
    <property type="entry name" value="2-Hacid_dh_2"/>
    <property type="match status" value="1"/>
</dbReference>
<dbReference type="Proteomes" id="UP001241072">
    <property type="component" value="Unassembled WGS sequence"/>
</dbReference>
<dbReference type="InterPro" id="IPR029753">
    <property type="entry name" value="D-isomer_DH_CS"/>
</dbReference>
<dbReference type="EMBL" id="JAUQUB010000001">
    <property type="protein sequence ID" value="MDO7882156.1"/>
    <property type="molecule type" value="Genomic_DNA"/>
</dbReference>
<dbReference type="PANTHER" id="PTHR10996:SF178">
    <property type="entry name" value="2-HYDROXYACID DEHYDROGENASE YGL185C-RELATED"/>
    <property type="match status" value="1"/>
</dbReference>
<organism evidence="4 5">
    <name type="scientific">Antiquaquibacter soli</name>
    <dbReference type="NCBI Taxonomy" id="3064523"/>
    <lineage>
        <taxon>Bacteria</taxon>
        <taxon>Bacillati</taxon>
        <taxon>Actinomycetota</taxon>
        <taxon>Actinomycetes</taxon>
        <taxon>Micrococcales</taxon>
        <taxon>Microbacteriaceae</taxon>
        <taxon>Antiquaquibacter</taxon>
    </lineage>
</organism>